<proteinExistence type="predicted"/>
<accession>A0A0G4EDP1</accession>
<dbReference type="AlphaFoldDB" id="A0A0G4EDP1"/>
<dbReference type="Proteomes" id="UP000041254">
    <property type="component" value="Unassembled WGS sequence"/>
</dbReference>
<reference evidence="2 3" key="1">
    <citation type="submission" date="2014-11" db="EMBL/GenBank/DDBJ databases">
        <authorList>
            <person name="Zhu J."/>
            <person name="Qi W."/>
            <person name="Song R."/>
        </authorList>
    </citation>
    <scope>NUCLEOTIDE SEQUENCE [LARGE SCALE GENOMIC DNA]</scope>
</reference>
<organism evidence="2 3">
    <name type="scientific">Vitrella brassicaformis (strain CCMP3155)</name>
    <dbReference type="NCBI Taxonomy" id="1169540"/>
    <lineage>
        <taxon>Eukaryota</taxon>
        <taxon>Sar</taxon>
        <taxon>Alveolata</taxon>
        <taxon>Colpodellida</taxon>
        <taxon>Vitrellaceae</taxon>
        <taxon>Vitrella</taxon>
    </lineage>
</organism>
<feature type="region of interest" description="Disordered" evidence="1">
    <location>
        <begin position="73"/>
        <end position="169"/>
    </location>
</feature>
<dbReference type="VEuPathDB" id="CryptoDB:Vbra_4825"/>
<name>A0A0G4EDP1_VITBC</name>
<evidence type="ECO:0000313" key="3">
    <source>
        <dbReference type="Proteomes" id="UP000041254"/>
    </source>
</evidence>
<evidence type="ECO:0000256" key="1">
    <source>
        <dbReference type="SAM" id="MobiDB-lite"/>
    </source>
</evidence>
<dbReference type="EMBL" id="CDMY01000170">
    <property type="protein sequence ID" value="CEL93490.1"/>
    <property type="molecule type" value="Genomic_DNA"/>
</dbReference>
<evidence type="ECO:0000313" key="2">
    <source>
        <dbReference type="EMBL" id="CEL93490.1"/>
    </source>
</evidence>
<protein>
    <submittedName>
        <fullName evidence="2">Uncharacterized protein</fullName>
    </submittedName>
</protein>
<feature type="compositionally biased region" description="Basic and acidic residues" evidence="1">
    <location>
        <begin position="155"/>
        <end position="169"/>
    </location>
</feature>
<dbReference type="InParanoid" id="A0A0G4EDP1"/>
<keyword evidence="3" id="KW-1185">Reference proteome</keyword>
<sequence>MLPPEWRFTVTKTFCHFSQRPAPTRRASLHRHHRTAVRITHWPTLLNSKAWTPKSSAPKSGVAAAMAACYRGGALSPRPEQPGAQEGSGQPIEIQTAHPSSNAADEGGQDGETAADGGAKGEGEGWEAVVLPVPKADLSMAAKAGQRGVGGGAKGDVKDNGSQHNEDHR</sequence>
<gene>
    <name evidence="2" type="ORF">Vbra_4825</name>
</gene>